<dbReference type="EMBL" id="BAABDK010000008">
    <property type="protein sequence ID" value="GAA4026732.1"/>
    <property type="molecule type" value="Genomic_DNA"/>
</dbReference>
<keyword evidence="1" id="KW-0732">Signal</keyword>
<dbReference type="InterPro" id="IPR011050">
    <property type="entry name" value="Pectin_lyase_fold/virulence"/>
</dbReference>
<evidence type="ECO:0000313" key="2">
    <source>
        <dbReference type="EMBL" id="GAA4026732.1"/>
    </source>
</evidence>
<gene>
    <name evidence="2" type="ORF">GCM10022409_08340</name>
</gene>
<accession>A0ABP7TIC5</accession>
<keyword evidence="3" id="KW-1185">Reference proteome</keyword>
<sequence length="332" mass="35235">MKKLSSALLFVLLTLAVQLASAQTIRRVNNNGITGTNIYATIQLAHDAAVSGDIIQVEPSTTSYGNLNCTKQLTFVGPGYFLSENQPPALQASVIPATVGQVVFTTGSNGTSMSGLITSTVYLGASNLIFQRNYVSNAYLYTNYNVATTNNVIRQNYIYGISYNTNTATTNLLITNNIIQLDVNVSGTGFTGEFSNNVALRNSNFDGFTVRNNYFGNNLSTTANTTWQYNLLGQATLPTLGSQSNNTANVPQSSVFVLTPTVPGQFDAWYKLKAGSPAIGTGQGGVDIGAYGSATGFAYRIAGIPAIPTIYQLSQSVSGNTLNVNVSTRSNN</sequence>
<organism evidence="2 3">
    <name type="scientific">Hymenobacter glaciei</name>
    <dbReference type="NCBI Taxonomy" id="877209"/>
    <lineage>
        <taxon>Bacteria</taxon>
        <taxon>Pseudomonadati</taxon>
        <taxon>Bacteroidota</taxon>
        <taxon>Cytophagia</taxon>
        <taxon>Cytophagales</taxon>
        <taxon>Hymenobacteraceae</taxon>
        <taxon>Hymenobacter</taxon>
    </lineage>
</organism>
<feature type="signal peptide" evidence="1">
    <location>
        <begin position="1"/>
        <end position="22"/>
    </location>
</feature>
<proteinExistence type="predicted"/>
<name>A0ABP7TIC5_9BACT</name>
<dbReference type="SUPFAM" id="SSF51126">
    <property type="entry name" value="Pectin lyase-like"/>
    <property type="match status" value="1"/>
</dbReference>
<dbReference type="RefSeq" id="WP_345050662.1">
    <property type="nucleotide sequence ID" value="NZ_BAABDK010000008.1"/>
</dbReference>
<feature type="chain" id="PRO_5046848749" description="Right handed beta helix domain-containing protein" evidence="1">
    <location>
        <begin position="23"/>
        <end position="332"/>
    </location>
</feature>
<evidence type="ECO:0000313" key="3">
    <source>
        <dbReference type="Proteomes" id="UP001501469"/>
    </source>
</evidence>
<evidence type="ECO:0008006" key="4">
    <source>
        <dbReference type="Google" id="ProtNLM"/>
    </source>
</evidence>
<comment type="caution">
    <text evidence="2">The sequence shown here is derived from an EMBL/GenBank/DDBJ whole genome shotgun (WGS) entry which is preliminary data.</text>
</comment>
<dbReference type="Proteomes" id="UP001501469">
    <property type="component" value="Unassembled WGS sequence"/>
</dbReference>
<reference evidence="3" key="1">
    <citation type="journal article" date="2019" name="Int. J. Syst. Evol. Microbiol.">
        <title>The Global Catalogue of Microorganisms (GCM) 10K type strain sequencing project: providing services to taxonomists for standard genome sequencing and annotation.</title>
        <authorList>
            <consortium name="The Broad Institute Genomics Platform"/>
            <consortium name="The Broad Institute Genome Sequencing Center for Infectious Disease"/>
            <person name="Wu L."/>
            <person name="Ma J."/>
        </authorList>
    </citation>
    <scope>NUCLEOTIDE SEQUENCE [LARGE SCALE GENOMIC DNA]</scope>
    <source>
        <strain evidence="3">JCM 17225</strain>
    </source>
</reference>
<evidence type="ECO:0000256" key="1">
    <source>
        <dbReference type="SAM" id="SignalP"/>
    </source>
</evidence>
<protein>
    <recommendedName>
        <fullName evidence="4">Right handed beta helix domain-containing protein</fullName>
    </recommendedName>
</protein>